<dbReference type="Proteomes" id="UP000324897">
    <property type="component" value="Chromosome 4"/>
</dbReference>
<proteinExistence type="predicted"/>
<feature type="non-terminal residue" evidence="2">
    <location>
        <position position="136"/>
    </location>
</feature>
<accession>A0A5J9VZT6</accession>
<evidence type="ECO:0000256" key="1">
    <source>
        <dbReference type="SAM" id="MobiDB-lite"/>
    </source>
</evidence>
<sequence length="136" mass="14197">MLSTIVRSDKEAAGGATRGAGVDRPRPGLVEDMGVAGARPGLVGGGQGARLDAACGQGARPESPCDGLANSDCVTADRASGQDCISSQSLKNETLRRTMRVFMQIKALMVSIIGQRSELYGWRQCPAASEISARIF</sequence>
<organism evidence="2 3">
    <name type="scientific">Eragrostis curvula</name>
    <name type="common">weeping love grass</name>
    <dbReference type="NCBI Taxonomy" id="38414"/>
    <lineage>
        <taxon>Eukaryota</taxon>
        <taxon>Viridiplantae</taxon>
        <taxon>Streptophyta</taxon>
        <taxon>Embryophyta</taxon>
        <taxon>Tracheophyta</taxon>
        <taxon>Spermatophyta</taxon>
        <taxon>Magnoliopsida</taxon>
        <taxon>Liliopsida</taxon>
        <taxon>Poales</taxon>
        <taxon>Poaceae</taxon>
        <taxon>PACMAD clade</taxon>
        <taxon>Chloridoideae</taxon>
        <taxon>Eragrostideae</taxon>
        <taxon>Eragrostidinae</taxon>
        <taxon>Eragrostis</taxon>
    </lineage>
</organism>
<protein>
    <submittedName>
        <fullName evidence="2">Uncharacterized protein</fullName>
    </submittedName>
</protein>
<dbReference type="Gramene" id="TVU40610">
    <property type="protein sequence ID" value="TVU40610"/>
    <property type="gene ID" value="EJB05_14079"/>
</dbReference>
<gene>
    <name evidence="2" type="ORF">EJB05_14079</name>
</gene>
<evidence type="ECO:0000313" key="3">
    <source>
        <dbReference type="Proteomes" id="UP000324897"/>
    </source>
</evidence>
<dbReference type="EMBL" id="RWGY01000007">
    <property type="protein sequence ID" value="TVU40610.1"/>
    <property type="molecule type" value="Genomic_DNA"/>
</dbReference>
<name>A0A5J9VZT6_9POAL</name>
<dbReference type="AlphaFoldDB" id="A0A5J9VZT6"/>
<comment type="caution">
    <text evidence="2">The sequence shown here is derived from an EMBL/GenBank/DDBJ whole genome shotgun (WGS) entry which is preliminary data.</text>
</comment>
<reference evidence="2 3" key="1">
    <citation type="journal article" date="2019" name="Sci. Rep.">
        <title>A high-quality genome of Eragrostis curvula grass provides insights into Poaceae evolution and supports new strategies to enhance forage quality.</title>
        <authorList>
            <person name="Carballo J."/>
            <person name="Santos B.A.C.M."/>
            <person name="Zappacosta D."/>
            <person name="Garbus I."/>
            <person name="Selva J.P."/>
            <person name="Gallo C.A."/>
            <person name="Diaz A."/>
            <person name="Albertini E."/>
            <person name="Caccamo M."/>
            <person name="Echenique V."/>
        </authorList>
    </citation>
    <scope>NUCLEOTIDE SEQUENCE [LARGE SCALE GENOMIC DNA]</scope>
    <source>
        <strain evidence="3">cv. Victoria</strain>
        <tissue evidence="2">Leaf</tissue>
    </source>
</reference>
<keyword evidence="3" id="KW-1185">Reference proteome</keyword>
<feature type="non-terminal residue" evidence="2">
    <location>
        <position position="1"/>
    </location>
</feature>
<feature type="region of interest" description="Disordered" evidence="1">
    <location>
        <begin position="1"/>
        <end position="45"/>
    </location>
</feature>
<evidence type="ECO:0000313" key="2">
    <source>
        <dbReference type="EMBL" id="TVU40610.1"/>
    </source>
</evidence>